<evidence type="ECO:0000256" key="2">
    <source>
        <dbReference type="SAM" id="MobiDB-lite"/>
    </source>
</evidence>
<dbReference type="EMBL" id="JARO02008773">
    <property type="protein sequence ID" value="KPP62348.1"/>
    <property type="molecule type" value="Genomic_DNA"/>
</dbReference>
<reference evidence="3 4" key="1">
    <citation type="submission" date="2015-08" db="EMBL/GenBank/DDBJ databases">
        <title>The genome of the Asian arowana (Scleropages formosus).</title>
        <authorList>
            <person name="Tan M.H."/>
            <person name="Gan H.M."/>
            <person name="Croft L.J."/>
            <person name="Austin C.M."/>
        </authorList>
    </citation>
    <scope>NUCLEOTIDE SEQUENCE [LARGE SCALE GENOMIC DNA]</scope>
    <source>
        <strain evidence="3">Aro1</strain>
    </source>
</reference>
<evidence type="ECO:0000313" key="3">
    <source>
        <dbReference type="EMBL" id="KPP62348.1"/>
    </source>
</evidence>
<feature type="compositionally biased region" description="Polar residues" evidence="2">
    <location>
        <begin position="94"/>
        <end position="123"/>
    </location>
</feature>
<dbReference type="PANTHER" id="PTHR16768">
    <property type="entry name" value="DOWN REGULATED IN RENAL CARCINOMA 1/TU3A"/>
    <property type="match status" value="1"/>
</dbReference>
<comment type="caution">
    <text evidence="3">The sequence shown here is derived from an EMBL/GenBank/DDBJ whole genome shotgun (WGS) entry which is preliminary data.</text>
</comment>
<dbReference type="Proteomes" id="UP000034805">
    <property type="component" value="Unassembled WGS sequence"/>
</dbReference>
<dbReference type="GO" id="GO:0051017">
    <property type="term" value="P:actin filament bundle assembly"/>
    <property type="evidence" value="ECO:0007669"/>
    <property type="project" value="TreeGrafter"/>
</dbReference>
<evidence type="ECO:0000313" key="4">
    <source>
        <dbReference type="Proteomes" id="UP000034805"/>
    </source>
</evidence>
<accession>A0A0P7Y951</accession>
<organism evidence="3 4">
    <name type="scientific">Scleropages formosus</name>
    <name type="common">Asian bonytongue</name>
    <name type="synonym">Osteoglossum formosum</name>
    <dbReference type="NCBI Taxonomy" id="113540"/>
    <lineage>
        <taxon>Eukaryota</taxon>
        <taxon>Metazoa</taxon>
        <taxon>Chordata</taxon>
        <taxon>Craniata</taxon>
        <taxon>Vertebrata</taxon>
        <taxon>Euteleostomi</taxon>
        <taxon>Actinopterygii</taxon>
        <taxon>Neopterygii</taxon>
        <taxon>Teleostei</taxon>
        <taxon>Osteoglossocephala</taxon>
        <taxon>Osteoglossomorpha</taxon>
        <taxon>Osteoglossiformes</taxon>
        <taxon>Osteoglossidae</taxon>
        <taxon>Scleropages</taxon>
    </lineage>
</organism>
<dbReference type="InterPro" id="IPR009533">
    <property type="entry name" value="FAM107"/>
</dbReference>
<dbReference type="GO" id="GO:0030041">
    <property type="term" value="P:actin filament polymerization"/>
    <property type="evidence" value="ECO:0007669"/>
    <property type="project" value="TreeGrafter"/>
</dbReference>
<feature type="region of interest" description="Disordered" evidence="2">
    <location>
        <begin position="94"/>
        <end position="128"/>
    </location>
</feature>
<evidence type="ECO:0000256" key="1">
    <source>
        <dbReference type="ARBA" id="ARBA00023054"/>
    </source>
</evidence>
<sequence length="229" mass="25512">PNKGRAAFLRCHRPRIGDSHRLCALRRQALLLRLWDASGAVAEDPRVVILKAISTMTSASSRSYTDVMTTISTTSASSGTGDVVSTTSRSMKQAYSTDGVKSQVTCSPASQNQPKSTVPSTAANPVKASRTHQELHKELLLAYKKGLVVCSRPELQLVLERRRREQAVKEEGEQGRSPLEKVLLKRQQINQEKEKQQEKAKDDPQLLEILKVRQNLRKIHSTLYKTPTS</sequence>
<dbReference type="PANTHER" id="PTHR16768:SF4">
    <property type="entry name" value="PROTEIN FAM107B ISOFORM X1"/>
    <property type="match status" value="1"/>
</dbReference>
<dbReference type="GO" id="GO:0045202">
    <property type="term" value="C:synapse"/>
    <property type="evidence" value="ECO:0007669"/>
    <property type="project" value="TreeGrafter"/>
</dbReference>
<dbReference type="STRING" id="113540.ENSSFOP00015075924"/>
<name>A0A0P7Y951_SCLFO</name>
<dbReference type="GO" id="GO:0043005">
    <property type="term" value="C:neuron projection"/>
    <property type="evidence" value="ECO:0007669"/>
    <property type="project" value="TreeGrafter"/>
</dbReference>
<dbReference type="GO" id="GO:0032956">
    <property type="term" value="P:regulation of actin cytoskeleton organization"/>
    <property type="evidence" value="ECO:0007669"/>
    <property type="project" value="TreeGrafter"/>
</dbReference>
<protein>
    <submittedName>
        <fullName evidence="3">Uncharacterized protein</fullName>
    </submittedName>
</protein>
<feature type="non-terminal residue" evidence="3">
    <location>
        <position position="1"/>
    </location>
</feature>
<proteinExistence type="predicted"/>
<dbReference type="Pfam" id="PF06625">
    <property type="entry name" value="DUF1151"/>
    <property type="match status" value="1"/>
</dbReference>
<dbReference type="AlphaFoldDB" id="A0A0P7Y951"/>
<gene>
    <name evidence="3" type="ORF">Z043_119474</name>
</gene>
<keyword evidence="1" id="KW-0175">Coiled coil</keyword>
<dbReference type="GO" id="GO:0001725">
    <property type="term" value="C:stress fiber"/>
    <property type="evidence" value="ECO:0007669"/>
    <property type="project" value="TreeGrafter"/>
</dbReference>